<gene>
    <name evidence="2" type="ORF">CU097_010715</name>
</gene>
<evidence type="ECO:0000313" key="3">
    <source>
        <dbReference type="Proteomes" id="UP000252139"/>
    </source>
</evidence>
<dbReference type="Proteomes" id="UP000252139">
    <property type="component" value="Unassembled WGS sequence"/>
</dbReference>
<evidence type="ECO:0000313" key="2">
    <source>
        <dbReference type="EMBL" id="RCH97246.1"/>
    </source>
</evidence>
<dbReference type="AlphaFoldDB" id="A0A367K524"/>
<keyword evidence="3" id="KW-1185">Reference proteome</keyword>
<proteinExistence type="predicted"/>
<reference evidence="2 3" key="1">
    <citation type="journal article" date="2018" name="G3 (Bethesda)">
        <title>Phylogenetic and Phylogenomic Definition of Rhizopus Species.</title>
        <authorList>
            <person name="Gryganskyi A.P."/>
            <person name="Golan J."/>
            <person name="Dolatabadi S."/>
            <person name="Mondo S."/>
            <person name="Robb S."/>
            <person name="Idnurm A."/>
            <person name="Muszewska A."/>
            <person name="Steczkiewicz K."/>
            <person name="Masonjones S."/>
            <person name="Liao H.L."/>
            <person name="Gajdeczka M.T."/>
            <person name="Anike F."/>
            <person name="Vuek A."/>
            <person name="Anishchenko I.M."/>
            <person name="Voigt K."/>
            <person name="de Hoog G.S."/>
            <person name="Smith M.E."/>
            <person name="Heitman J."/>
            <person name="Vilgalys R."/>
            <person name="Stajich J.E."/>
        </authorList>
    </citation>
    <scope>NUCLEOTIDE SEQUENCE [LARGE SCALE GENOMIC DNA]</scope>
    <source>
        <strain evidence="2 3">CBS 357.93</strain>
    </source>
</reference>
<name>A0A367K524_RHIAZ</name>
<accession>A0A367K524</accession>
<dbReference type="EMBL" id="PJQL01000294">
    <property type="protein sequence ID" value="RCH97246.1"/>
    <property type="molecule type" value="Genomic_DNA"/>
</dbReference>
<feature type="compositionally biased region" description="Low complexity" evidence="1">
    <location>
        <begin position="340"/>
        <end position="350"/>
    </location>
</feature>
<dbReference type="OrthoDB" id="2269335at2759"/>
<organism evidence="2 3">
    <name type="scientific">Rhizopus azygosporus</name>
    <name type="common">Rhizopus microsporus var. azygosporus</name>
    <dbReference type="NCBI Taxonomy" id="86630"/>
    <lineage>
        <taxon>Eukaryota</taxon>
        <taxon>Fungi</taxon>
        <taxon>Fungi incertae sedis</taxon>
        <taxon>Mucoromycota</taxon>
        <taxon>Mucoromycotina</taxon>
        <taxon>Mucoromycetes</taxon>
        <taxon>Mucorales</taxon>
        <taxon>Mucorineae</taxon>
        <taxon>Rhizopodaceae</taxon>
        <taxon>Rhizopus</taxon>
    </lineage>
</organism>
<feature type="region of interest" description="Disordered" evidence="1">
    <location>
        <begin position="1"/>
        <end position="24"/>
    </location>
</feature>
<feature type="region of interest" description="Disordered" evidence="1">
    <location>
        <begin position="335"/>
        <end position="354"/>
    </location>
</feature>
<evidence type="ECO:0000256" key="1">
    <source>
        <dbReference type="SAM" id="MobiDB-lite"/>
    </source>
</evidence>
<protein>
    <submittedName>
        <fullName evidence="2">Uncharacterized protein</fullName>
    </submittedName>
</protein>
<feature type="compositionally biased region" description="Basic and acidic residues" evidence="1">
    <location>
        <begin position="1"/>
        <end position="13"/>
    </location>
</feature>
<comment type="caution">
    <text evidence="2">The sequence shown here is derived from an EMBL/GenBank/DDBJ whole genome shotgun (WGS) entry which is preliminary data.</text>
</comment>
<sequence>MEASRKYTDHREVSPTTNYGTTRTTVNLRTTLSPTSDDDEAATLEIAADIHPIAAQEVTALEDQTIEISKGATRRRMNCLRAIIRQVIFKQFGHKVNERHMNNTLSAIKPDELHACVLITDFLMPYLPPGDKLQHIMHQIPLFLMANDLFQCCGYTHFMAKLTSKLVLNENLVLESYDTVNNINRLDRSVNQPNIANVSTDTSPTETPSNKHRKYLKASQFKDLSFEEKVMKLNERYGESNVLDLTKRNFIPKRFKKMREKTLLYYGLVLNTKLLIKKVRIPTDARDSLSIAEYLTTIISIVRMVTENFEKLRIMSNDAKEDNLVFIKSMSNSPFKDDSSISSQDSYLSDESQDLEGMEREIRILRSIEIAMRQGHKSR</sequence>